<sequence>MAWFGATGVTTGWSTPAGVEYRPTSPVNRDAMAAFLYRFAGSPAFTPPATSPFLDVRTDNMYYREITWLRAQGISTGWTVAGGVEFRPLEPVNRDAMAAFLHRFAGSPPPPSGGSPFTDVAPGQLHGDAMRWLAAAGVSQGWEVEPGRFEYRPLQPVNRDAMATFLERLTRIP</sequence>
<gene>
    <name evidence="2" type="ORF">GCM10025875_33920</name>
</gene>
<dbReference type="AlphaFoldDB" id="A0AA38CWE9"/>
<organism evidence="2 3">
    <name type="scientific">Litorihabitans aurantiacus</name>
    <dbReference type="NCBI Taxonomy" id="1930061"/>
    <lineage>
        <taxon>Bacteria</taxon>
        <taxon>Bacillati</taxon>
        <taxon>Actinomycetota</taxon>
        <taxon>Actinomycetes</taxon>
        <taxon>Micrococcales</taxon>
        <taxon>Beutenbergiaceae</taxon>
        <taxon>Litorihabitans</taxon>
    </lineage>
</organism>
<dbReference type="PROSITE" id="PS51272">
    <property type="entry name" value="SLH"/>
    <property type="match status" value="1"/>
</dbReference>
<dbReference type="RefSeq" id="WP_284252194.1">
    <property type="nucleotide sequence ID" value="NZ_BSUM01000001.1"/>
</dbReference>
<reference evidence="2" key="2">
    <citation type="submission" date="2023-02" db="EMBL/GenBank/DDBJ databases">
        <authorList>
            <person name="Sun Q."/>
            <person name="Mori K."/>
        </authorList>
    </citation>
    <scope>NUCLEOTIDE SEQUENCE</scope>
    <source>
        <strain evidence="2">NBRC 112290</strain>
    </source>
</reference>
<evidence type="ECO:0000259" key="1">
    <source>
        <dbReference type="PROSITE" id="PS51272"/>
    </source>
</evidence>
<dbReference type="Proteomes" id="UP001157161">
    <property type="component" value="Unassembled WGS sequence"/>
</dbReference>
<accession>A0AA38CWE9</accession>
<comment type="caution">
    <text evidence="2">The sequence shown here is derived from an EMBL/GenBank/DDBJ whole genome shotgun (WGS) entry which is preliminary data.</text>
</comment>
<keyword evidence="3" id="KW-1185">Reference proteome</keyword>
<feature type="domain" description="SLH" evidence="1">
    <location>
        <begin position="49"/>
        <end position="115"/>
    </location>
</feature>
<dbReference type="EMBL" id="BSUM01000001">
    <property type="protein sequence ID" value="GMA33400.1"/>
    <property type="molecule type" value="Genomic_DNA"/>
</dbReference>
<evidence type="ECO:0000313" key="2">
    <source>
        <dbReference type="EMBL" id="GMA33400.1"/>
    </source>
</evidence>
<protein>
    <recommendedName>
        <fullName evidence="1">SLH domain-containing protein</fullName>
    </recommendedName>
</protein>
<dbReference type="InterPro" id="IPR001119">
    <property type="entry name" value="SLH_dom"/>
</dbReference>
<name>A0AA38CWE9_9MICO</name>
<proteinExistence type="predicted"/>
<reference evidence="2" key="1">
    <citation type="journal article" date="2014" name="Int. J. Syst. Evol. Microbiol.">
        <title>Complete genome sequence of Corynebacterium casei LMG S-19264T (=DSM 44701T), isolated from a smear-ripened cheese.</title>
        <authorList>
            <consortium name="US DOE Joint Genome Institute (JGI-PGF)"/>
            <person name="Walter F."/>
            <person name="Albersmeier A."/>
            <person name="Kalinowski J."/>
            <person name="Ruckert C."/>
        </authorList>
    </citation>
    <scope>NUCLEOTIDE SEQUENCE</scope>
    <source>
        <strain evidence="2">NBRC 112290</strain>
    </source>
</reference>
<evidence type="ECO:0000313" key="3">
    <source>
        <dbReference type="Proteomes" id="UP001157161"/>
    </source>
</evidence>